<accession>A0A6L2KZJ6</accession>
<dbReference type="PANTHER" id="PTHR37212:SF2">
    <property type="entry name" value="ACTIN PROTEIN 2_3 COMPLEX SUBUNIT-LIKE PROTEIN"/>
    <property type="match status" value="1"/>
</dbReference>
<dbReference type="AlphaFoldDB" id="A0A6L2KZJ6"/>
<reference evidence="1" key="1">
    <citation type="journal article" date="2019" name="Sci. Rep.">
        <title>Draft genome of Tanacetum cinerariifolium, the natural source of mosquito coil.</title>
        <authorList>
            <person name="Yamashiro T."/>
            <person name="Shiraishi A."/>
            <person name="Satake H."/>
            <person name="Nakayama K."/>
        </authorList>
    </citation>
    <scope>NUCLEOTIDE SEQUENCE</scope>
</reference>
<dbReference type="PANTHER" id="PTHR37212">
    <property type="entry name" value="ACTIN PROTEIN 2/3 COMPLEX SUBUNIT-LIKE PROTEIN"/>
    <property type="match status" value="1"/>
</dbReference>
<dbReference type="EMBL" id="BKCJ010003300">
    <property type="protein sequence ID" value="GEU54230.1"/>
    <property type="molecule type" value="Genomic_DNA"/>
</dbReference>
<name>A0A6L2KZJ6_TANCI</name>
<proteinExistence type="predicted"/>
<comment type="caution">
    <text evidence="1">The sequence shown here is derived from an EMBL/GenBank/DDBJ whole genome shotgun (WGS) entry which is preliminary data.</text>
</comment>
<protein>
    <submittedName>
        <fullName evidence="1">Uncharacterized protein</fullName>
    </submittedName>
</protein>
<gene>
    <name evidence="1" type="ORF">Tci_026208</name>
</gene>
<feature type="non-terminal residue" evidence="1">
    <location>
        <position position="141"/>
    </location>
</feature>
<evidence type="ECO:0000313" key="1">
    <source>
        <dbReference type="EMBL" id="GEU54230.1"/>
    </source>
</evidence>
<sequence>MGRSGRSFWNSSRVLQVYRKGKWGGLVLAGKLGKWVLFGWLGYWELAGLVLQKKKKKMEDDPFDFESDVLLATSSVLVPTKKKKVVIGLDDLLVDHYKEKNRVVERESKLAKTKKIYANSDDEEDGRVAKLSKYVDECHEK</sequence>
<organism evidence="1">
    <name type="scientific">Tanacetum cinerariifolium</name>
    <name type="common">Dalmatian daisy</name>
    <name type="synonym">Chrysanthemum cinerariifolium</name>
    <dbReference type="NCBI Taxonomy" id="118510"/>
    <lineage>
        <taxon>Eukaryota</taxon>
        <taxon>Viridiplantae</taxon>
        <taxon>Streptophyta</taxon>
        <taxon>Embryophyta</taxon>
        <taxon>Tracheophyta</taxon>
        <taxon>Spermatophyta</taxon>
        <taxon>Magnoliopsida</taxon>
        <taxon>eudicotyledons</taxon>
        <taxon>Gunneridae</taxon>
        <taxon>Pentapetalae</taxon>
        <taxon>asterids</taxon>
        <taxon>campanulids</taxon>
        <taxon>Asterales</taxon>
        <taxon>Asteraceae</taxon>
        <taxon>Asteroideae</taxon>
        <taxon>Anthemideae</taxon>
        <taxon>Anthemidinae</taxon>
        <taxon>Tanacetum</taxon>
    </lineage>
</organism>